<reference evidence="6 7" key="1">
    <citation type="submission" date="2018-11" db="EMBL/GenBank/DDBJ databases">
        <title>Draft genome sequence of Gordonia sp. RS15-1S isolated from rice stems.</title>
        <authorList>
            <person name="Muangham S."/>
        </authorList>
    </citation>
    <scope>NUCLEOTIDE SEQUENCE [LARGE SCALE GENOMIC DNA]</scope>
    <source>
        <strain evidence="6 7">RS15-1S</strain>
    </source>
</reference>
<dbReference type="Gene3D" id="2.60.120.10">
    <property type="entry name" value="Jelly Rolls"/>
    <property type="match status" value="2"/>
</dbReference>
<dbReference type="PIRSF" id="PIRSF006232">
    <property type="entry name" value="Pirin"/>
    <property type="match status" value="1"/>
</dbReference>
<evidence type="ECO:0000256" key="2">
    <source>
        <dbReference type="PIRSR" id="PIRSR006232-1"/>
    </source>
</evidence>
<name>A0A3N4GIK0_9ACTN</name>
<accession>A0A3N4GIK0</accession>
<dbReference type="InterPro" id="IPR011051">
    <property type="entry name" value="RmlC_Cupin_sf"/>
</dbReference>
<evidence type="ECO:0000259" key="5">
    <source>
        <dbReference type="Pfam" id="PF02678"/>
    </source>
</evidence>
<dbReference type="Proteomes" id="UP000267536">
    <property type="component" value="Unassembled WGS sequence"/>
</dbReference>
<feature type="binding site" evidence="2">
    <location>
        <position position="104"/>
    </location>
    <ligand>
        <name>Fe cation</name>
        <dbReference type="ChEBI" id="CHEBI:24875"/>
    </ligand>
</feature>
<dbReference type="PANTHER" id="PTHR43212:SF3">
    <property type="entry name" value="QUERCETIN 2,3-DIOXYGENASE"/>
    <property type="match status" value="1"/>
</dbReference>
<evidence type="ECO:0000313" key="6">
    <source>
        <dbReference type="EMBL" id="RPA58991.1"/>
    </source>
</evidence>
<dbReference type="GO" id="GO:0046872">
    <property type="term" value="F:metal ion binding"/>
    <property type="evidence" value="ECO:0007669"/>
    <property type="project" value="UniProtKB-KW"/>
</dbReference>
<dbReference type="RefSeq" id="WP_123931146.1">
    <property type="nucleotide sequence ID" value="NZ_JBPSDP010000010.1"/>
</dbReference>
<dbReference type="Pfam" id="PF02678">
    <property type="entry name" value="Pirin"/>
    <property type="match status" value="1"/>
</dbReference>
<dbReference type="InterPro" id="IPR012093">
    <property type="entry name" value="Pirin"/>
</dbReference>
<dbReference type="PANTHER" id="PTHR43212">
    <property type="entry name" value="QUERCETIN 2,3-DIOXYGENASE"/>
    <property type="match status" value="1"/>
</dbReference>
<comment type="similarity">
    <text evidence="1 3">Belongs to the pirin family.</text>
</comment>
<dbReference type="EMBL" id="RKMH01000010">
    <property type="protein sequence ID" value="RPA58991.1"/>
    <property type="molecule type" value="Genomic_DNA"/>
</dbReference>
<comment type="cofactor">
    <cofactor evidence="2">
        <name>Fe cation</name>
        <dbReference type="ChEBI" id="CHEBI:24875"/>
    </cofactor>
    <text evidence="2">Binds 1 Fe cation per subunit.</text>
</comment>
<feature type="region of interest" description="Disordered" evidence="4">
    <location>
        <begin position="96"/>
        <end position="115"/>
    </location>
</feature>
<feature type="binding site" evidence="2">
    <location>
        <position position="60"/>
    </location>
    <ligand>
        <name>Fe cation</name>
        <dbReference type="ChEBI" id="CHEBI:24875"/>
    </ligand>
</feature>
<feature type="binding site" evidence="2">
    <location>
        <position position="58"/>
    </location>
    <ligand>
        <name>Fe cation</name>
        <dbReference type="ChEBI" id="CHEBI:24875"/>
    </ligand>
</feature>
<dbReference type="OrthoDB" id="321327at2"/>
<keyword evidence="2" id="KW-0408">Iron</keyword>
<dbReference type="AlphaFoldDB" id="A0A3N4GIK0"/>
<protein>
    <submittedName>
        <fullName evidence="6">Pirin family protein</fullName>
    </submittedName>
</protein>
<proteinExistence type="inferred from homology"/>
<gene>
    <name evidence="6" type="ORF">EF294_14255</name>
</gene>
<feature type="binding site" evidence="2">
    <location>
        <position position="102"/>
    </location>
    <ligand>
        <name>Fe cation</name>
        <dbReference type="ChEBI" id="CHEBI:24875"/>
    </ligand>
</feature>
<dbReference type="SUPFAM" id="SSF51182">
    <property type="entry name" value="RmlC-like cupins"/>
    <property type="match status" value="1"/>
</dbReference>
<evidence type="ECO:0000256" key="4">
    <source>
        <dbReference type="SAM" id="MobiDB-lite"/>
    </source>
</evidence>
<feature type="compositionally biased region" description="Basic and acidic residues" evidence="4">
    <location>
        <begin position="99"/>
        <end position="108"/>
    </location>
</feature>
<evidence type="ECO:0000256" key="1">
    <source>
        <dbReference type="ARBA" id="ARBA00008416"/>
    </source>
</evidence>
<dbReference type="InterPro" id="IPR003829">
    <property type="entry name" value="Pirin_N_dom"/>
</dbReference>
<evidence type="ECO:0000313" key="7">
    <source>
        <dbReference type="Proteomes" id="UP000267536"/>
    </source>
</evidence>
<feature type="domain" description="Pirin N-terminal" evidence="5">
    <location>
        <begin position="11"/>
        <end position="127"/>
    </location>
</feature>
<evidence type="ECO:0000256" key="3">
    <source>
        <dbReference type="RuleBase" id="RU003457"/>
    </source>
</evidence>
<keyword evidence="2" id="KW-0479">Metal-binding</keyword>
<organism evidence="6 7">
    <name type="scientific">Gordonia oryzae</name>
    <dbReference type="NCBI Taxonomy" id="2487349"/>
    <lineage>
        <taxon>Bacteria</taxon>
        <taxon>Bacillati</taxon>
        <taxon>Actinomycetota</taxon>
        <taxon>Actinomycetes</taxon>
        <taxon>Mycobacteriales</taxon>
        <taxon>Gordoniaceae</taxon>
        <taxon>Gordonia</taxon>
    </lineage>
</organism>
<keyword evidence="7" id="KW-1185">Reference proteome</keyword>
<comment type="caution">
    <text evidence="6">The sequence shown here is derived from an EMBL/GenBank/DDBJ whole genome shotgun (WGS) entry which is preliminary data.</text>
</comment>
<sequence length="254" mass="26652">MGYTVIRAGDRSLTATAWLTSYHCFSFGDHYDPANTHHGALIASNEEFLPPDCGFGSHHHQESEIVTWVSSGSLVHRDSAGHAGVVVPGLAQRMSAGHGIDHSERNDPWPDLPGSGTSTTHYVQMWVMPDSHGLSPSYAQRDVSAELSTGALVTVASGDPAHEAAISIANAGATLYAARPPSGSTIQLPGARFTHLFVVTGSVDFSVDADDPRATIELGAGDAARGKDVGDVVLTAGENAEILHWAMNSALGEF</sequence>
<dbReference type="InterPro" id="IPR014710">
    <property type="entry name" value="RmlC-like_jellyroll"/>
</dbReference>